<evidence type="ECO:0000313" key="2">
    <source>
        <dbReference type="Proteomes" id="UP000683925"/>
    </source>
</evidence>
<evidence type="ECO:0000313" key="1">
    <source>
        <dbReference type="EMBL" id="CAD8203605.1"/>
    </source>
</evidence>
<reference evidence="1" key="1">
    <citation type="submission" date="2021-01" db="EMBL/GenBank/DDBJ databases">
        <authorList>
            <consortium name="Genoscope - CEA"/>
            <person name="William W."/>
        </authorList>
    </citation>
    <scope>NUCLEOTIDE SEQUENCE</scope>
</reference>
<protein>
    <submittedName>
        <fullName evidence="1">Uncharacterized protein</fullName>
    </submittedName>
</protein>
<comment type="caution">
    <text evidence="1">The sequence shown here is derived from an EMBL/GenBank/DDBJ whole genome shotgun (WGS) entry which is preliminary data.</text>
</comment>
<name>A0A8S1XR37_PAROT</name>
<keyword evidence="2" id="KW-1185">Reference proteome</keyword>
<proteinExistence type="predicted"/>
<sequence length="137" mass="16636">MSNLFTKSIKHSQQSQQSFQYPQERLMKLLIMTIQILQENCKQYSWVSQEIQEETSQDQELMTYLEGLNRHKLQIQQSTLFSYKRIVELETLVGIQERGEVFQERGRRRMQMRMRGKKMEWMIVKNNQDFGMSQYQD</sequence>
<dbReference type="EMBL" id="CAJJDP010000130">
    <property type="protein sequence ID" value="CAD8203605.1"/>
    <property type="molecule type" value="Genomic_DNA"/>
</dbReference>
<dbReference type="AlphaFoldDB" id="A0A8S1XR37"/>
<accession>A0A8S1XR37</accession>
<organism evidence="1 2">
    <name type="scientific">Paramecium octaurelia</name>
    <dbReference type="NCBI Taxonomy" id="43137"/>
    <lineage>
        <taxon>Eukaryota</taxon>
        <taxon>Sar</taxon>
        <taxon>Alveolata</taxon>
        <taxon>Ciliophora</taxon>
        <taxon>Intramacronucleata</taxon>
        <taxon>Oligohymenophorea</taxon>
        <taxon>Peniculida</taxon>
        <taxon>Parameciidae</taxon>
        <taxon>Paramecium</taxon>
    </lineage>
</organism>
<gene>
    <name evidence="1" type="ORF">POCTA_138.1.T1300114</name>
</gene>
<dbReference type="Proteomes" id="UP000683925">
    <property type="component" value="Unassembled WGS sequence"/>
</dbReference>